<dbReference type="KEGG" id="crq:GCK72_025197"/>
<accession>A0A6A5G196</accession>
<comment type="caution">
    <text evidence="1">The sequence shown here is derived from an EMBL/GenBank/DDBJ whole genome shotgun (WGS) entry which is preliminary data.</text>
</comment>
<dbReference type="GeneID" id="9822692"/>
<dbReference type="CTD" id="9822692"/>
<name>A0A6A5G196_CAERE</name>
<evidence type="ECO:0000313" key="2">
    <source>
        <dbReference type="Proteomes" id="UP000483820"/>
    </source>
</evidence>
<evidence type="ECO:0000313" key="1">
    <source>
        <dbReference type="EMBL" id="KAF1748730.1"/>
    </source>
</evidence>
<organism evidence="1 2">
    <name type="scientific">Caenorhabditis remanei</name>
    <name type="common">Caenorhabditis vulgaris</name>
    <dbReference type="NCBI Taxonomy" id="31234"/>
    <lineage>
        <taxon>Eukaryota</taxon>
        <taxon>Metazoa</taxon>
        <taxon>Ecdysozoa</taxon>
        <taxon>Nematoda</taxon>
        <taxon>Chromadorea</taxon>
        <taxon>Rhabditida</taxon>
        <taxon>Rhabditina</taxon>
        <taxon>Rhabditomorpha</taxon>
        <taxon>Rhabditoidea</taxon>
        <taxon>Rhabditidae</taxon>
        <taxon>Peloderinae</taxon>
        <taxon>Caenorhabditis</taxon>
    </lineage>
</organism>
<sequence length="122" mass="14288">MRIRLRILNSVLHLLKLKKQYITRFKVRFEREIDDLTHNPLSSSALNELQLTRARRVVNASKVILGMGPHAVHIDHKKFELWRSILLLNNVSYNKTQRDIKNKGHILSDPALQLPSKGIRHR</sequence>
<reference evidence="1 2" key="1">
    <citation type="submission" date="2019-12" db="EMBL/GenBank/DDBJ databases">
        <title>Chromosome-level assembly of the Caenorhabditis remanei genome.</title>
        <authorList>
            <person name="Teterina A.A."/>
            <person name="Willis J.H."/>
            <person name="Phillips P.C."/>
        </authorList>
    </citation>
    <scope>NUCLEOTIDE SEQUENCE [LARGE SCALE GENOMIC DNA]</scope>
    <source>
        <strain evidence="1 2">PX506</strain>
        <tissue evidence="1">Whole organism</tissue>
    </source>
</reference>
<protein>
    <submittedName>
        <fullName evidence="1">Uncharacterized protein</fullName>
    </submittedName>
</protein>
<dbReference type="EMBL" id="WUAV01000006">
    <property type="protein sequence ID" value="KAF1748730.1"/>
    <property type="molecule type" value="Genomic_DNA"/>
</dbReference>
<gene>
    <name evidence="1" type="ORF">GCK72_025197</name>
</gene>
<dbReference type="RefSeq" id="XP_003093381.2">
    <property type="nucleotide sequence ID" value="XM_003093333.2"/>
</dbReference>
<dbReference type="AlphaFoldDB" id="A0A6A5G196"/>
<dbReference type="Proteomes" id="UP000483820">
    <property type="component" value="Chromosome X"/>
</dbReference>
<proteinExistence type="predicted"/>